<keyword evidence="3" id="KW-1185">Reference proteome</keyword>
<feature type="region of interest" description="Disordered" evidence="1">
    <location>
        <begin position="290"/>
        <end position="310"/>
    </location>
</feature>
<dbReference type="KEGG" id="crq:GCK72_018256"/>
<feature type="compositionally biased region" description="Basic and acidic residues" evidence="1">
    <location>
        <begin position="333"/>
        <end position="350"/>
    </location>
</feature>
<feature type="region of interest" description="Disordered" evidence="1">
    <location>
        <begin position="323"/>
        <end position="350"/>
    </location>
</feature>
<dbReference type="HOGENOM" id="CLU_792841_0_0_1"/>
<organism evidence="3">
    <name type="scientific">Caenorhabditis remanei</name>
    <name type="common">Caenorhabditis vulgaris</name>
    <dbReference type="NCBI Taxonomy" id="31234"/>
    <lineage>
        <taxon>Eukaryota</taxon>
        <taxon>Metazoa</taxon>
        <taxon>Ecdysozoa</taxon>
        <taxon>Nematoda</taxon>
        <taxon>Chromadorea</taxon>
        <taxon>Rhabditida</taxon>
        <taxon>Rhabditina</taxon>
        <taxon>Rhabditomorpha</taxon>
        <taxon>Rhabditoidea</taxon>
        <taxon>Rhabditidae</taxon>
        <taxon>Peloderinae</taxon>
        <taxon>Caenorhabditis</taxon>
    </lineage>
</organism>
<proteinExistence type="predicted"/>
<feature type="compositionally biased region" description="Polar residues" evidence="1">
    <location>
        <begin position="290"/>
        <end position="306"/>
    </location>
</feature>
<accession>E3LQ57</accession>
<evidence type="ECO:0000256" key="1">
    <source>
        <dbReference type="SAM" id="MobiDB-lite"/>
    </source>
</evidence>
<reference evidence="2" key="1">
    <citation type="submission" date="2007-07" db="EMBL/GenBank/DDBJ databases">
        <title>PCAP assembly of the Caenorhabditis remanei genome.</title>
        <authorList>
            <consortium name="The Caenorhabditis remanei Sequencing Consortium"/>
            <person name="Wilson R.K."/>
        </authorList>
    </citation>
    <scope>NUCLEOTIDE SEQUENCE [LARGE SCALE GENOMIC DNA]</scope>
    <source>
        <strain evidence="2">PB4641</strain>
    </source>
</reference>
<name>E3LQ57_CAERE</name>
<protein>
    <submittedName>
        <fullName evidence="2">Uncharacterized protein</fullName>
    </submittedName>
</protein>
<dbReference type="PANTHER" id="PTHR22670">
    <property type="entry name" value="BTB DOMAIN-CONTAINING PROTEIN-RELATED-RELATED"/>
    <property type="match status" value="1"/>
</dbReference>
<sequence length="350" mass="40374">MAKFGDRMKNGIEQSKNPTYQRKLLIRDLHDATKASFNITTHDVLRPTYTIYPNIDTTARNTAEKLAEIVHENETELLENIQLNSLIALVSINVDYSKKIQILNFTIKWLLAHEIDETVLNYLLMGISGNLFTVAQIGRIRLAILLYITSPDLYNFFDIHVRECGNVFIHRKLGIPGDPSDTDLYYDEKTQVMYCNIVNKVTDNYYNQSWPEGNRRKEREGPTARKRRRQLRVEFVTVQDLKNPLFKWDFEDRAVLIDKYDKHSADLNLLSHKDVKESKFALAYKAAQSAISHSNHSPHNNEQGSSLKEEDVLFHTKCSLGAPKDVLDEEKQEDSGARDEEGGRFDKKPK</sequence>
<dbReference type="PANTHER" id="PTHR22670:SF8">
    <property type="entry name" value="BTB DOMAIN-CONTAINING PROTEIN-RELATED"/>
    <property type="match status" value="1"/>
</dbReference>
<dbReference type="GeneID" id="9812447"/>
<evidence type="ECO:0000313" key="3">
    <source>
        <dbReference type="Proteomes" id="UP000008281"/>
    </source>
</evidence>
<dbReference type="Proteomes" id="UP000008281">
    <property type="component" value="Unassembled WGS sequence"/>
</dbReference>
<dbReference type="CTD" id="9812447"/>
<dbReference type="EMBL" id="DS268412">
    <property type="protein sequence ID" value="EFP05660.1"/>
    <property type="molecule type" value="Genomic_DNA"/>
</dbReference>
<dbReference type="eggNOG" id="ENOG502TJ9C">
    <property type="taxonomic scope" value="Eukaryota"/>
</dbReference>
<dbReference type="AlphaFoldDB" id="E3LQ57"/>
<dbReference type="OrthoDB" id="5875272at2759"/>
<dbReference type="RefSeq" id="XP_003114322.2">
    <property type="nucleotide sequence ID" value="XM_003114274.2"/>
</dbReference>
<gene>
    <name evidence="2" type="ORF">CRE_27391</name>
</gene>
<evidence type="ECO:0000313" key="2">
    <source>
        <dbReference type="EMBL" id="EFP05660.1"/>
    </source>
</evidence>